<dbReference type="EMBL" id="PVNL01000135">
    <property type="protein sequence ID" value="PRP96383.1"/>
    <property type="molecule type" value="Genomic_DNA"/>
</dbReference>
<name>A0A2S9XU59_9BACT</name>
<comment type="caution">
    <text evidence="1">The sequence shown here is derived from an EMBL/GenBank/DDBJ whole genome shotgun (WGS) entry which is preliminary data.</text>
</comment>
<evidence type="ECO:0000313" key="1">
    <source>
        <dbReference type="EMBL" id="PRP96383.1"/>
    </source>
</evidence>
<proteinExistence type="predicted"/>
<dbReference type="AlphaFoldDB" id="A0A2S9XU59"/>
<reference evidence="1 2" key="1">
    <citation type="submission" date="2018-03" db="EMBL/GenBank/DDBJ databases">
        <title>Draft Genome Sequences of the Obligatory Marine Myxobacteria Enhygromyxa salina SWB007.</title>
        <authorList>
            <person name="Poehlein A."/>
            <person name="Moghaddam J.A."/>
            <person name="Harms H."/>
            <person name="Alanjari M."/>
            <person name="Koenig G.M."/>
            <person name="Daniel R."/>
            <person name="Schaeberle T.F."/>
        </authorList>
    </citation>
    <scope>NUCLEOTIDE SEQUENCE [LARGE SCALE GENOMIC DNA]</scope>
    <source>
        <strain evidence="1 2">SWB007</strain>
    </source>
</reference>
<dbReference type="Proteomes" id="UP000238823">
    <property type="component" value="Unassembled WGS sequence"/>
</dbReference>
<accession>A0A2S9XU59</accession>
<protein>
    <submittedName>
        <fullName evidence="1">Uncharacterized protein</fullName>
    </submittedName>
</protein>
<sequence length="94" mass="11130">MEAACRLARELHHITPPESELRERIEYVMWGRKRAWDCLEDGLITEVELRQLLIDHIDYECAHASGHSWPEFDPDARQRFIELIDQLLFGRTAI</sequence>
<evidence type="ECO:0000313" key="2">
    <source>
        <dbReference type="Proteomes" id="UP000238823"/>
    </source>
</evidence>
<organism evidence="1 2">
    <name type="scientific">Enhygromyxa salina</name>
    <dbReference type="NCBI Taxonomy" id="215803"/>
    <lineage>
        <taxon>Bacteria</taxon>
        <taxon>Pseudomonadati</taxon>
        <taxon>Myxococcota</taxon>
        <taxon>Polyangia</taxon>
        <taxon>Nannocystales</taxon>
        <taxon>Nannocystaceae</taxon>
        <taxon>Enhygromyxa</taxon>
    </lineage>
</organism>
<gene>
    <name evidence="1" type="ORF">ENSA7_71980</name>
</gene>